<dbReference type="InterPro" id="IPR036196">
    <property type="entry name" value="Ptyr_pPase_sf"/>
</dbReference>
<accession>A0A2V2N6P5</accession>
<evidence type="ECO:0000313" key="4">
    <source>
        <dbReference type="Proteomes" id="UP000245657"/>
    </source>
</evidence>
<sequence length="136" mass="15365">MKQKVLFICTHNSARSQMAEGYLNAKYSDRYEGFSAGTEVTRVHPLAIRAMEEIGIDISHHRSKVLIEFFDLDIDLVVTVCDSANAACPMFPGAKQMVHVSFPDPSSATGSEEEQMKIFRQVRDEIITWIDLNLKK</sequence>
<dbReference type="GO" id="GO:0046685">
    <property type="term" value="P:response to arsenic-containing substance"/>
    <property type="evidence" value="ECO:0007669"/>
    <property type="project" value="UniProtKB-KW"/>
</dbReference>
<dbReference type="Proteomes" id="UP000245657">
    <property type="component" value="Unassembled WGS sequence"/>
</dbReference>
<reference evidence="3 4" key="1">
    <citation type="submission" date="2018-05" db="EMBL/GenBank/DDBJ databases">
        <title>Draft genome of Methanospirillum lacunae Ki8-1.</title>
        <authorList>
            <person name="Dueholm M.S."/>
            <person name="Nielsen P.H."/>
            <person name="Bakmann L.F."/>
            <person name="Otzen D.E."/>
        </authorList>
    </citation>
    <scope>NUCLEOTIDE SEQUENCE [LARGE SCALE GENOMIC DNA]</scope>
    <source>
        <strain evidence="3 4">Ki8-1</strain>
    </source>
</reference>
<dbReference type="Gene3D" id="3.40.50.2300">
    <property type="match status" value="1"/>
</dbReference>
<evidence type="ECO:0000313" key="3">
    <source>
        <dbReference type="EMBL" id="PWR70953.1"/>
    </source>
</evidence>
<organism evidence="3 4">
    <name type="scientific">Methanospirillum lacunae</name>
    <dbReference type="NCBI Taxonomy" id="668570"/>
    <lineage>
        <taxon>Archaea</taxon>
        <taxon>Methanobacteriati</taxon>
        <taxon>Methanobacteriota</taxon>
        <taxon>Stenosarchaea group</taxon>
        <taxon>Methanomicrobia</taxon>
        <taxon>Methanomicrobiales</taxon>
        <taxon>Methanospirillaceae</taxon>
        <taxon>Methanospirillum</taxon>
    </lineage>
</organism>
<protein>
    <submittedName>
        <fullName evidence="3">Low molecular weight phosphatase family protein</fullName>
    </submittedName>
</protein>
<dbReference type="CDD" id="cd16345">
    <property type="entry name" value="LMWP_ArsC"/>
    <property type="match status" value="1"/>
</dbReference>
<gene>
    <name evidence="3" type="ORF">DK846_13285</name>
</gene>
<comment type="caution">
    <text evidence="3">The sequence shown here is derived from an EMBL/GenBank/DDBJ whole genome shotgun (WGS) entry which is preliminary data.</text>
</comment>
<proteinExistence type="predicted"/>
<dbReference type="OrthoDB" id="295776at2157"/>
<dbReference type="GeneID" id="97547312"/>
<dbReference type="RefSeq" id="WP_109969447.1">
    <property type="nucleotide sequence ID" value="NZ_CP176093.1"/>
</dbReference>
<keyword evidence="1" id="KW-0059">Arsenical resistance</keyword>
<dbReference type="AlphaFoldDB" id="A0A2V2N6P5"/>
<evidence type="ECO:0000256" key="1">
    <source>
        <dbReference type="ARBA" id="ARBA00022849"/>
    </source>
</evidence>
<dbReference type="Pfam" id="PF01451">
    <property type="entry name" value="LMWPc"/>
    <property type="match status" value="1"/>
</dbReference>
<dbReference type="PANTHER" id="PTHR43428:SF1">
    <property type="entry name" value="ARSENATE REDUCTASE"/>
    <property type="match status" value="1"/>
</dbReference>
<feature type="domain" description="Phosphotyrosine protein phosphatase I" evidence="2">
    <location>
        <begin position="3"/>
        <end position="136"/>
    </location>
</feature>
<dbReference type="EMBL" id="QGMY01000009">
    <property type="protein sequence ID" value="PWR70953.1"/>
    <property type="molecule type" value="Genomic_DNA"/>
</dbReference>
<dbReference type="SUPFAM" id="SSF52788">
    <property type="entry name" value="Phosphotyrosine protein phosphatases I"/>
    <property type="match status" value="1"/>
</dbReference>
<keyword evidence="4" id="KW-1185">Reference proteome</keyword>
<dbReference type="SMART" id="SM00226">
    <property type="entry name" value="LMWPc"/>
    <property type="match status" value="1"/>
</dbReference>
<dbReference type="InterPro" id="IPR023485">
    <property type="entry name" value="Ptyr_pPase"/>
</dbReference>
<evidence type="ECO:0000259" key="2">
    <source>
        <dbReference type="SMART" id="SM00226"/>
    </source>
</evidence>
<name>A0A2V2N6P5_9EURY</name>
<dbReference type="PANTHER" id="PTHR43428">
    <property type="entry name" value="ARSENATE REDUCTASE"/>
    <property type="match status" value="1"/>
</dbReference>